<dbReference type="AlphaFoldDB" id="A0A9D1EPL1"/>
<dbReference type="InterPro" id="IPR008763">
    <property type="entry name" value="Peptidase_S55"/>
</dbReference>
<gene>
    <name evidence="2" type="primary">spoIVB</name>
    <name evidence="2" type="ORF">IAD01_06525</name>
</gene>
<feature type="domain" description="Peptidase S55" evidence="1">
    <location>
        <begin position="171"/>
        <end position="405"/>
    </location>
</feature>
<dbReference type="SUPFAM" id="SSF50156">
    <property type="entry name" value="PDZ domain-like"/>
    <property type="match status" value="1"/>
</dbReference>
<evidence type="ECO:0000313" key="2">
    <source>
        <dbReference type="EMBL" id="HIS25039.1"/>
    </source>
</evidence>
<dbReference type="Gene3D" id="2.30.42.10">
    <property type="match status" value="1"/>
</dbReference>
<dbReference type="InterPro" id="IPR036034">
    <property type="entry name" value="PDZ_sf"/>
</dbReference>
<dbReference type="GO" id="GO:0016787">
    <property type="term" value="F:hydrolase activity"/>
    <property type="evidence" value="ECO:0007669"/>
    <property type="project" value="UniProtKB-KW"/>
</dbReference>
<dbReference type="InterPro" id="IPR014219">
    <property type="entry name" value="SpoIVB"/>
</dbReference>
<reference evidence="2" key="1">
    <citation type="submission" date="2020-10" db="EMBL/GenBank/DDBJ databases">
        <authorList>
            <person name="Gilroy R."/>
        </authorList>
    </citation>
    <scope>NUCLEOTIDE SEQUENCE</scope>
    <source>
        <strain evidence="2">CHK157-1446</strain>
    </source>
</reference>
<organism evidence="2 3">
    <name type="scientific">Candidatus Faeciplasma gallinarum</name>
    <dbReference type="NCBI Taxonomy" id="2840799"/>
    <lineage>
        <taxon>Bacteria</taxon>
        <taxon>Bacillati</taxon>
        <taxon>Bacillota</taxon>
        <taxon>Clostridia</taxon>
        <taxon>Eubacteriales</taxon>
        <taxon>Oscillospiraceae</taxon>
        <taxon>Oscillospiraceae incertae sedis</taxon>
        <taxon>Candidatus Faeciplasma</taxon>
    </lineage>
</organism>
<dbReference type="PROSITE" id="PS51494">
    <property type="entry name" value="SPOIVB"/>
    <property type="match status" value="1"/>
</dbReference>
<dbReference type="InterPro" id="IPR009003">
    <property type="entry name" value="Peptidase_S1_PA"/>
</dbReference>
<evidence type="ECO:0000313" key="3">
    <source>
        <dbReference type="Proteomes" id="UP000823982"/>
    </source>
</evidence>
<sequence length="405" mass="42412">MKSLIKSFSAVLLAALTAIMGIVGYYDATLPEYYYVSGSGVSSLTCFFDVTLTAKEDALSASTDNCVEADAELKLFGIIPIKDAKVTKSDPPMLIPGGTPIGIKLLTDGVMVVKVQDVEKGVCPAVDAGICAGDNIIEADGVKISSSSQLSEIISASKGNTVQITLTRDGQTIQTAINPVFSESDGTYKGGMWIRDSSAGVGTLTFIDPYTGIYGALGHPISDCDTYKMLPLGSGEIADVTITGYESGTRGCPGELYGKFVSGLASGSIIKNCDQGVFGKMTYASKKDAIPIAFKSEVKTGAAKMLATIEGNSPKEYDVEIEKLSLSPAAKTKNIVIRVTDEELLEQTGGIVQGMSGSPIIQDGKLVGAVTHVFVSDPTRGYGILIEDMLEEANELIESSADQAA</sequence>
<evidence type="ECO:0000259" key="1">
    <source>
        <dbReference type="PROSITE" id="PS51494"/>
    </source>
</evidence>
<dbReference type="InterPro" id="IPR001478">
    <property type="entry name" value="PDZ"/>
</dbReference>
<accession>A0A9D1EPL1</accession>
<keyword evidence="2" id="KW-0378">Hydrolase</keyword>
<dbReference type="SUPFAM" id="SSF50494">
    <property type="entry name" value="Trypsin-like serine proteases"/>
    <property type="match status" value="1"/>
</dbReference>
<dbReference type="EMBL" id="DVIR01000059">
    <property type="protein sequence ID" value="HIS25039.1"/>
    <property type="molecule type" value="Genomic_DNA"/>
</dbReference>
<comment type="caution">
    <text evidence="2">The sequence shown here is derived from an EMBL/GenBank/DDBJ whole genome shotgun (WGS) entry which is preliminary data.</text>
</comment>
<name>A0A9D1EPL1_9FIRM</name>
<dbReference type="EC" id="3.4.21.116" evidence="2"/>
<dbReference type="Pfam" id="PF13180">
    <property type="entry name" value="PDZ_2"/>
    <property type="match status" value="1"/>
</dbReference>
<dbReference type="NCBIfam" id="TIGR02860">
    <property type="entry name" value="spore_IV_B"/>
    <property type="match status" value="1"/>
</dbReference>
<proteinExistence type="predicted"/>
<dbReference type="Pfam" id="PF05580">
    <property type="entry name" value="Peptidase_S55"/>
    <property type="match status" value="1"/>
</dbReference>
<reference evidence="2" key="2">
    <citation type="journal article" date="2021" name="PeerJ">
        <title>Extensive microbial diversity within the chicken gut microbiome revealed by metagenomics and culture.</title>
        <authorList>
            <person name="Gilroy R."/>
            <person name="Ravi A."/>
            <person name="Getino M."/>
            <person name="Pursley I."/>
            <person name="Horton D.L."/>
            <person name="Alikhan N.F."/>
            <person name="Baker D."/>
            <person name="Gharbi K."/>
            <person name="Hall N."/>
            <person name="Watson M."/>
            <person name="Adriaenssens E.M."/>
            <person name="Foster-Nyarko E."/>
            <person name="Jarju S."/>
            <person name="Secka A."/>
            <person name="Antonio M."/>
            <person name="Oren A."/>
            <person name="Chaudhuri R.R."/>
            <person name="La Ragione R."/>
            <person name="Hildebrand F."/>
            <person name="Pallen M.J."/>
        </authorList>
    </citation>
    <scope>NUCLEOTIDE SEQUENCE</scope>
    <source>
        <strain evidence="2">CHK157-1446</strain>
    </source>
</reference>
<protein>
    <submittedName>
        <fullName evidence="2">SpoIVB peptidase</fullName>
        <ecNumber evidence="2">3.4.21.116</ecNumber>
    </submittedName>
</protein>
<dbReference type="Proteomes" id="UP000823982">
    <property type="component" value="Unassembled WGS sequence"/>
</dbReference>
<dbReference type="SMART" id="SM00228">
    <property type="entry name" value="PDZ"/>
    <property type="match status" value="1"/>
</dbReference>